<organism evidence="2 3">
    <name type="scientific">Spodoptera exigua</name>
    <name type="common">Beet armyworm</name>
    <name type="synonym">Noctua fulgens</name>
    <dbReference type="NCBI Taxonomy" id="7107"/>
    <lineage>
        <taxon>Eukaryota</taxon>
        <taxon>Metazoa</taxon>
        <taxon>Ecdysozoa</taxon>
        <taxon>Arthropoda</taxon>
        <taxon>Hexapoda</taxon>
        <taxon>Insecta</taxon>
        <taxon>Pterygota</taxon>
        <taxon>Neoptera</taxon>
        <taxon>Endopterygota</taxon>
        <taxon>Lepidoptera</taxon>
        <taxon>Glossata</taxon>
        <taxon>Ditrysia</taxon>
        <taxon>Noctuoidea</taxon>
        <taxon>Noctuidae</taxon>
        <taxon>Amphipyrinae</taxon>
        <taxon>Spodoptera</taxon>
    </lineage>
</organism>
<evidence type="ECO:0000313" key="3">
    <source>
        <dbReference type="Proteomes" id="UP000814243"/>
    </source>
</evidence>
<keyword evidence="1" id="KW-1133">Transmembrane helix</keyword>
<feature type="transmembrane region" description="Helical" evidence="1">
    <location>
        <begin position="12"/>
        <end position="30"/>
    </location>
</feature>
<proteinExistence type="predicted"/>
<evidence type="ECO:0000256" key="1">
    <source>
        <dbReference type="SAM" id="Phobius"/>
    </source>
</evidence>
<comment type="caution">
    <text evidence="2">The sequence shown here is derived from an EMBL/GenBank/DDBJ whole genome shotgun (WGS) entry which is preliminary data.</text>
</comment>
<protein>
    <submittedName>
        <fullName evidence="2">Uncharacterized protein</fullName>
    </submittedName>
</protein>
<keyword evidence="1" id="KW-0472">Membrane</keyword>
<dbReference type="AlphaFoldDB" id="A0A922S9S5"/>
<sequence>MSSIEENGPMLILYITLTISLSLSSITKLGKMSLGDVTSARSSPAPEACPECDTSASVTSDLHKLVLTGVCIMSLARRRNRYSYM</sequence>
<evidence type="ECO:0000313" key="2">
    <source>
        <dbReference type="EMBL" id="KAH9629449.1"/>
    </source>
</evidence>
<reference evidence="2" key="1">
    <citation type="journal article" date="2021" name="G3 (Bethesda)">
        <title>Genome and transcriptome analysis of the beet armyworm Spodoptera exigua reveals targets for pest control. .</title>
        <authorList>
            <person name="Simon S."/>
            <person name="Breeschoten T."/>
            <person name="Jansen H.J."/>
            <person name="Dirks R.P."/>
            <person name="Schranz M.E."/>
            <person name="Ros V.I.D."/>
        </authorList>
    </citation>
    <scope>NUCLEOTIDE SEQUENCE</scope>
    <source>
        <strain evidence="2">TB_SE_WUR_2020</strain>
    </source>
</reference>
<keyword evidence="1" id="KW-0812">Transmembrane</keyword>
<dbReference type="EMBL" id="JACEFF010000864">
    <property type="protein sequence ID" value="KAH9629449.1"/>
    <property type="molecule type" value="Genomic_DNA"/>
</dbReference>
<accession>A0A922S9S5</accession>
<gene>
    <name evidence="2" type="ORF">HF086_015779</name>
</gene>
<feature type="non-terminal residue" evidence="2">
    <location>
        <position position="1"/>
    </location>
</feature>
<name>A0A922S9S5_SPOEX</name>
<dbReference type="Proteomes" id="UP000814243">
    <property type="component" value="Unassembled WGS sequence"/>
</dbReference>